<comment type="caution">
    <text evidence="3">The sequence shown here is derived from an EMBL/GenBank/DDBJ whole genome shotgun (WGS) entry which is preliminary data.</text>
</comment>
<dbReference type="Pfam" id="PF03703">
    <property type="entry name" value="bPH_2"/>
    <property type="match status" value="1"/>
</dbReference>
<feature type="transmembrane region" description="Helical" evidence="1">
    <location>
        <begin position="61"/>
        <end position="85"/>
    </location>
</feature>
<name>A0A2H0KTC8_9BACT</name>
<dbReference type="Proteomes" id="UP000229317">
    <property type="component" value="Unassembled WGS sequence"/>
</dbReference>
<accession>A0A2H0KTC8</accession>
<proteinExistence type="predicted"/>
<dbReference type="EMBL" id="PCVO01000021">
    <property type="protein sequence ID" value="PIQ75400.1"/>
    <property type="molecule type" value="Genomic_DNA"/>
</dbReference>
<dbReference type="AlphaFoldDB" id="A0A2H0KTC8"/>
<dbReference type="InterPro" id="IPR005182">
    <property type="entry name" value="YdbS-like_PH"/>
</dbReference>
<evidence type="ECO:0000313" key="4">
    <source>
        <dbReference type="Proteomes" id="UP000229317"/>
    </source>
</evidence>
<feature type="transmembrane region" description="Helical" evidence="1">
    <location>
        <begin position="20"/>
        <end position="41"/>
    </location>
</feature>
<organism evidence="3 4">
    <name type="scientific">Candidatus Portnoybacteria bacterium CG11_big_fil_rev_8_21_14_0_20_40_15</name>
    <dbReference type="NCBI Taxonomy" id="1974817"/>
    <lineage>
        <taxon>Bacteria</taxon>
        <taxon>Candidatus Portnoyibacteriota</taxon>
    </lineage>
</organism>
<dbReference type="PANTHER" id="PTHR37938">
    <property type="entry name" value="BLL0215 PROTEIN"/>
    <property type="match status" value="1"/>
</dbReference>
<sequence>MPFVLKQDEKVILVLHRHWLVLSLVLLRVIPLFFLPLLVWLVLSRFIGTIEAQELLVSRSFWLFSSLWWLFLWASLATLWVNYYLDYWIITNQRLISTYQNGLFRREVSELNLTRIQDLSVNVKGVLETFFNYGDLEIRTAGTFENRGAEDPNVFIFKDIGNPYQVQNTLSKIHHDFLNKSRQI</sequence>
<keyword evidence="1" id="KW-1133">Transmembrane helix</keyword>
<protein>
    <recommendedName>
        <fullName evidence="2">YdbS-like PH domain-containing protein</fullName>
    </recommendedName>
</protein>
<keyword evidence="1" id="KW-0472">Membrane</keyword>
<reference evidence="3 4" key="1">
    <citation type="submission" date="2017-09" db="EMBL/GenBank/DDBJ databases">
        <title>Depth-based differentiation of microbial function through sediment-hosted aquifers and enrichment of novel symbionts in the deep terrestrial subsurface.</title>
        <authorList>
            <person name="Probst A.J."/>
            <person name="Ladd B."/>
            <person name="Jarett J.K."/>
            <person name="Geller-Mcgrath D.E."/>
            <person name="Sieber C.M."/>
            <person name="Emerson J.B."/>
            <person name="Anantharaman K."/>
            <person name="Thomas B.C."/>
            <person name="Malmstrom R."/>
            <person name="Stieglmeier M."/>
            <person name="Klingl A."/>
            <person name="Woyke T."/>
            <person name="Ryan C.M."/>
            <person name="Banfield J.F."/>
        </authorList>
    </citation>
    <scope>NUCLEOTIDE SEQUENCE [LARGE SCALE GENOMIC DNA]</scope>
    <source>
        <strain evidence="3">CG11_big_fil_rev_8_21_14_0_20_40_15</strain>
    </source>
</reference>
<feature type="domain" description="YdbS-like PH" evidence="2">
    <location>
        <begin position="88"/>
        <end position="143"/>
    </location>
</feature>
<evidence type="ECO:0000259" key="2">
    <source>
        <dbReference type="Pfam" id="PF03703"/>
    </source>
</evidence>
<dbReference type="PANTHER" id="PTHR37938:SF1">
    <property type="entry name" value="BLL0215 PROTEIN"/>
    <property type="match status" value="1"/>
</dbReference>
<evidence type="ECO:0000313" key="3">
    <source>
        <dbReference type="EMBL" id="PIQ75400.1"/>
    </source>
</evidence>
<gene>
    <name evidence="3" type="ORF">COV84_01320</name>
</gene>
<evidence type="ECO:0000256" key="1">
    <source>
        <dbReference type="SAM" id="Phobius"/>
    </source>
</evidence>
<keyword evidence="1" id="KW-0812">Transmembrane</keyword>